<keyword evidence="2" id="KW-1185">Reference proteome</keyword>
<organism evidence="1 2">
    <name type="scientific">Jeotgalibacillus haloalkalitolerans</name>
    <dbReference type="NCBI Taxonomy" id="3104292"/>
    <lineage>
        <taxon>Bacteria</taxon>
        <taxon>Bacillati</taxon>
        <taxon>Bacillota</taxon>
        <taxon>Bacilli</taxon>
        <taxon>Bacillales</taxon>
        <taxon>Caryophanaceae</taxon>
        <taxon>Jeotgalibacillus</taxon>
    </lineage>
</organism>
<dbReference type="Pfam" id="PF19945">
    <property type="entry name" value="DUF6407"/>
    <property type="match status" value="1"/>
</dbReference>
<evidence type="ECO:0000313" key="2">
    <source>
        <dbReference type="Proteomes" id="UP001292084"/>
    </source>
</evidence>
<proteinExistence type="predicted"/>
<evidence type="ECO:0000313" key="1">
    <source>
        <dbReference type="EMBL" id="MDZ5712604.1"/>
    </source>
</evidence>
<reference evidence="1 2" key="1">
    <citation type="submission" date="2023-12" db="EMBL/GenBank/DDBJ databases">
        <title>Jeotgalibacillus haloalkaliphilus sp. nov., a novel salt-tolerant bacteria, isolated from the estuary of the Fenhe River into the Yellow River.</title>
        <authorList>
            <person name="Li Y."/>
        </authorList>
    </citation>
    <scope>NUCLEOTIDE SEQUENCE [LARGE SCALE GENOMIC DNA]</scope>
    <source>
        <strain evidence="1 2">HH7-29</strain>
    </source>
</reference>
<dbReference type="EMBL" id="JAXQNN010000003">
    <property type="protein sequence ID" value="MDZ5712604.1"/>
    <property type="molecule type" value="Genomic_DNA"/>
</dbReference>
<name>A0ABU5KN82_9BACL</name>
<dbReference type="InterPro" id="IPR045640">
    <property type="entry name" value="DUF6407"/>
</dbReference>
<dbReference type="Proteomes" id="UP001292084">
    <property type="component" value="Unassembled WGS sequence"/>
</dbReference>
<protein>
    <submittedName>
        <fullName evidence="1">DUF6407 family protein</fullName>
    </submittedName>
</protein>
<gene>
    <name evidence="1" type="ORF">UFB30_10240</name>
</gene>
<dbReference type="RefSeq" id="WP_322421586.1">
    <property type="nucleotide sequence ID" value="NZ_JAXQNN010000003.1"/>
</dbReference>
<sequence>MNFEDFVKAYWKGDLYSFVIEAITFYEMDSTIETEEMNKPLSFLYLSSIAEENMLSRLIHIGTEYADIEAAFNGRVIRDY</sequence>
<accession>A0ABU5KN82</accession>
<comment type="caution">
    <text evidence="1">The sequence shown here is derived from an EMBL/GenBank/DDBJ whole genome shotgun (WGS) entry which is preliminary data.</text>
</comment>